<organism evidence="3 4">
    <name type="scientific">Bacteroides muris</name>
    <name type="common">ex Afrizal et al. 2022</name>
    <dbReference type="NCBI Taxonomy" id="2516960"/>
    <lineage>
        <taxon>Bacteria</taxon>
        <taxon>Pseudomonadati</taxon>
        <taxon>Bacteroidota</taxon>
        <taxon>Bacteroidia</taxon>
        <taxon>Bacteroidales</taxon>
        <taxon>Bacteroidaceae</taxon>
        <taxon>Bacteroides</taxon>
    </lineage>
</organism>
<dbReference type="InterPro" id="IPR053139">
    <property type="entry name" value="Surface_bspA-like"/>
</dbReference>
<proteinExistence type="predicted"/>
<dbReference type="PROSITE" id="PS51257">
    <property type="entry name" value="PROKAR_LIPOPROTEIN"/>
    <property type="match status" value="1"/>
</dbReference>
<accession>A0A4S2AMQ8</accession>
<dbReference type="Proteomes" id="UP000310532">
    <property type="component" value="Unassembled WGS sequence"/>
</dbReference>
<dbReference type="EMBL" id="SRYZ01000033">
    <property type="protein sequence ID" value="TGY02467.1"/>
    <property type="molecule type" value="Genomic_DNA"/>
</dbReference>
<keyword evidence="4" id="KW-1185">Reference proteome</keyword>
<sequence>MRTIYLTLTTLALLLLLSCCHENDTILTFDTGSKKLINSKLEFYSNGGNANLFFTTNKEAQPIISIDYLTRNESEWLSAKGFVDSGNGEITIHCDKNNTLNKREASIHVAVDDANFTIKVIQRPAGTANTTYDAYVVGEKEQTKEIEFTSNGKLTFSLRFDRPIWIKYDTIEQEEKVKLLLSIEPNEGLGRIAFIDVYVDGIKHSSISVRQQPATFSPNVVIPAVEAGSLYVLLGDEEANIRHIRNLTISGSLNALDLYVLKQRLFLSGLIARSYPLQLDLYETYILEGYKSYYSDLKIELPDNLPSIEEASLSSETFAYVDNIASLELPGYLEKIGPYCFRGCTGLERINIPDDVTVIGEYAFKGCSELKEINITPFSKLASLGDYAFATGTRLKSLYLPIGLTHISELAFKSCHVDSLYLDWETPPILKVVPKGETLSVPSGSRQAYESTPGWSNFKNIVEHNP</sequence>
<dbReference type="Gene3D" id="3.80.10.10">
    <property type="entry name" value="Ribonuclease Inhibitor"/>
    <property type="match status" value="1"/>
</dbReference>
<dbReference type="Pfam" id="PF13004">
    <property type="entry name" value="BACON"/>
    <property type="match status" value="1"/>
</dbReference>
<evidence type="ECO:0000313" key="3">
    <source>
        <dbReference type="EMBL" id="TGY02467.1"/>
    </source>
</evidence>
<protein>
    <recommendedName>
        <fullName evidence="2">BACON domain-containing protein</fullName>
    </recommendedName>
</protein>
<dbReference type="PANTHER" id="PTHR45661:SF3">
    <property type="entry name" value="IG-LIKE DOMAIN-CONTAINING PROTEIN"/>
    <property type="match status" value="1"/>
</dbReference>
<dbReference type="InterPro" id="IPR013783">
    <property type="entry name" value="Ig-like_fold"/>
</dbReference>
<name>A0A4S2AMQ8_9BACE</name>
<evidence type="ECO:0000259" key="2">
    <source>
        <dbReference type="Pfam" id="PF13004"/>
    </source>
</evidence>
<evidence type="ECO:0000256" key="1">
    <source>
        <dbReference type="SAM" id="SignalP"/>
    </source>
</evidence>
<feature type="chain" id="PRO_5020982779" description="BACON domain-containing protein" evidence="1">
    <location>
        <begin position="23"/>
        <end position="466"/>
    </location>
</feature>
<dbReference type="Gene3D" id="2.60.40.10">
    <property type="entry name" value="Immunoglobulins"/>
    <property type="match status" value="1"/>
</dbReference>
<dbReference type="PANTHER" id="PTHR45661">
    <property type="entry name" value="SURFACE ANTIGEN"/>
    <property type="match status" value="1"/>
</dbReference>
<dbReference type="InterPro" id="IPR024361">
    <property type="entry name" value="BACON"/>
</dbReference>
<dbReference type="InterPro" id="IPR032675">
    <property type="entry name" value="LRR_dom_sf"/>
</dbReference>
<evidence type="ECO:0000313" key="4">
    <source>
        <dbReference type="Proteomes" id="UP000310532"/>
    </source>
</evidence>
<dbReference type="CDD" id="cd14948">
    <property type="entry name" value="BACON"/>
    <property type="match status" value="1"/>
</dbReference>
<dbReference type="RefSeq" id="WP_136010737.1">
    <property type="nucleotide sequence ID" value="NZ_SRYZ01000033.1"/>
</dbReference>
<gene>
    <name evidence="3" type="ORF">E5355_13280</name>
</gene>
<dbReference type="InterPro" id="IPR026906">
    <property type="entry name" value="LRR_5"/>
</dbReference>
<feature type="signal peptide" evidence="1">
    <location>
        <begin position="1"/>
        <end position="22"/>
    </location>
</feature>
<keyword evidence="1" id="KW-0732">Signal</keyword>
<comment type="caution">
    <text evidence="3">The sequence shown here is derived from an EMBL/GenBank/DDBJ whole genome shotgun (WGS) entry which is preliminary data.</text>
</comment>
<dbReference type="SUPFAM" id="SSF52058">
    <property type="entry name" value="L domain-like"/>
    <property type="match status" value="1"/>
</dbReference>
<reference evidence="3 4" key="1">
    <citation type="submission" date="2019-04" db="EMBL/GenBank/DDBJ databases">
        <title>Microbes associate with the intestines of laboratory mice.</title>
        <authorList>
            <person name="Navarre W."/>
            <person name="Wong E."/>
            <person name="Huang K."/>
            <person name="Tropini C."/>
            <person name="Ng K."/>
            <person name="Yu B."/>
        </authorList>
    </citation>
    <scope>NUCLEOTIDE SEQUENCE [LARGE SCALE GENOMIC DNA]</scope>
    <source>
        <strain evidence="3 4">NM69_E16B</strain>
    </source>
</reference>
<dbReference type="Pfam" id="PF13306">
    <property type="entry name" value="LRR_5"/>
    <property type="match status" value="1"/>
</dbReference>
<dbReference type="AlphaFoldDB" id="A0A4S2AMQ8"/>
<feature type="domain" description="BACON" evidence="2">
    <location>
        <begin position="72"/>
        <end position="122"/>
    </location>
</feature>